<protein>
    <submittedName>
        <fullName evidence="4">Short-chain dehydrogenase/reductase ATR9</fullName>
    </submittedName>
</protein>
<accession>A0A4R8PMC0</accession>
<gene>
    <name evidence="4" type="primary">ATR9-0</name>
    <name evidence="4" type="ORF">C8035_v004505</name>
</gene>
<dbReference type="InterPro" id="IPR002347">
    <property type="entry name" value="SDR_fam"/>
</dbReference>
<evidence type="ECO:0000256" key="1">
    <source>
        <dbReference type="ARBA" id="ARBA00006484"/>
    </source>
</evidence>
<sequence>MSTQTYKYLNKLANKRVLIIGGSSGLGFAVAEASIENGASVILASSNPTKLASAANRLKSTYASLISSNSTISTLTIDLSDTENLRPNLTSLLDQATSDGQLKVDHVIYTADAASPLPPFHETQPKDISASFSMRAYAPIILASLLKGSDKYIAHSPDTSITFTNGSSSHRPMPGWAVADTAAGAMEGLVRGLTCDLAPVRVNLVSSGPVTTELFQMLPKEAIELFRSKCLTGRLGRPEDVAEAYLYLMKDGNITGATIFTEGRRILHP</sequence>
<comment type="similarity">
    <text evidence="1">Belongs to the short-chain dehydrogenases/reductases (SDR) family.</text>
</comment>
<reference evidence="4 5" key="1">
    <citation type="submission" date="2018-11" db="EMBL/GenBank/DDBJ databases">
        <title>Genome sequence and assembly of Colletotrichum spinosum.</title>
        <authorList>
            <person name="Gan P."/>
            <person name="Shirasu K."/>
        </authorList>
    </citation>
    <scope>NUCLEOTIDE SEQUENCE [LARGE SCALE GENOMIC DNA]</scope>
    <source>
        <strain evidence="4 5">CBS 515.97</strain>
    </source>
</reference>
<dbReference type="InterPro" id="IPR036291">
    <property type="entry name" value="NAD(P)-bd_dom_sf"/>
</dbReference>
<dbReference type="InterPro" id="IPR057571">
    <property type="entry name" value="SDR_PhqE-like"/>
</dbReference>
<evidence type="ECO:0000313" key="5">
    <source>
        <dbReference type="Proteomes" id="UP000295083"/>
    </source>
</evidence>
<keyword evidence="3" id="KW-0560">Oxidoreductase</keyword>
<organism evidence="4 5">
    <name type="scientific">Colletotrichum spinosum</name>
    <dbReference type="NCBI Taxonomy" id="1347390"/>
    <lineage>
        <taxon>Eukaryota</taxon>
        <taxon>Fungi</taxon>
        <taxon>Dikarya</taxon>
        <taxon>Ascomycota</taxon>
        <taxon>Pezizomycotina</taxon>
        <taxon>Sordariomycetes</taxon>
        <taxon>Hypocreomycetidae</taxon>
        <taxon>Glomerellales</taxon>
        <taxon>Glomerellaceae</taxon>
        <taxon>Colletotrichum</taxon>
        <taxon>Colletotrichum orbiculare species complex</taxon>
    </lineage>
</organism>
<evidence type="ECO:0000256" key="2">
    <source>
        <dbReference type="ARBA" id="ARBA00022857"/>
    </source>
</evidence>
<dbReference type="AlphaFoldDB" id="A0A4R8PMC0"/>
<evidence type="ECO:0000256" key="3">
    <source>
        <dbReference type="ARBA" id="ARBA00023002"/>
    </source>
</evidence>
<comment type="caution">
    <text evidence="4">The sequence shown here is derived from an EMBL/GenBank/DDBJ whole genome shotgun (WGS) entry which is preliminary data.</text>
</comment>
<keyword evidence="2" id="KW-0521">NADP</keyword>
<dbReference type="PANTHER" id="PTHR43477">
    <property type="entry name" value="DIHYDROANTICAPSIN 7-DEHYDROGENASE"/>
    <property type="match status" value="1"/>
</dbReference>
<dbReference type="InterPro" id="IPR051122">
    <property type="entry name" value="SDR_DHRS6-like"/>
</dbReference>
<dbReference type="Proteomes" id="UP000295083">
    <property type="component" value="Unassembled WGS sequence"/>
</dbReference>
<dbReference type="CDD" id="cd05233">
    <property type="entry name" value="SDR_c"/>
    <property type="match status" value="1"/>
</dbReference>
<evidence type="ECO:0000313" key="4">
    <source>
        <dbReference type="EMBL" id="TDZ13534.1"/>
    </source>
</evidence>
<dbReference type="Pfam" id="PF23441">
    <property type="entry name" value="SDR"/>
    <property type="match status" value="1"/>
</dbReference>
<name>A0A4R8PMC0_9PEZI</name>
<keyword evidence="5" id="KW-1185">Reference proteome</keyword>
<dbReference type="PANTHER" id="PTHR43477:SF1">
    <property type="entry name" value="DIHYDROANTICAPSIN 7-DEHYDROGENASE"/>
    <property type="match status" value="1"/>
</dbReference>
<proteinExistence type="inferred from homology"/>
<dbReference type="Gene3D" id="3.40.50.720">
    <property type="entry name" value="NAD(P)-binding Rossmann-like Domain"/>
    <property type="match status" value="1"/>
</dbReference>
<dbReference type="EMBL" id="QAPG01010712">
    <property type="protein sequence ID" value="TDZ13534.1"/>
    <property type="molecule type" value="Genomic_DNA"/>
</dbReference>
<dbReference type="SUPFAM" id="SSF51735">
    <property type="entry name" value="NAD(P)-binding Rossmann-fold domains"/>
    <property type="match status" value="1"/>
</dbReference>
<dbReference type="PRINTS" id="PR00081">
    <property type="entry name" value="GDHRDH"/>
</dbReference>
<dbReference type="GO" id="GO:0016491">
    <property type="term" value="F:oxidoreductase activity"/>
    <property type="evidence" value="ECO:0007669"/>
    <property type="project" value="UniProtKB-KW"/>
</dbReference>